<keyword evidence="1" id="KW-0732">Signal</keyword>
<feature type="signal peptide" evidence="1">
    <location>
        <begin position="1"/>
        <end position="20"/>
    </location>
</feature>
<protein>
    <recommendedName>
        <fullName evidence="3">Secreted protein</fullName>
    </recommendedName>
</protein>
<sequence>MLGVLGLLSFSVLCLPSCRKIPSMLTQLSSLARTLYSFLQRAASNLRGAAYSDSTRSSYETYYGNANSIATPWNNLMAGFAASAH</sequence>
<dbReference type="EMBL" id="BT122203">
    <property type="protein sequence ID" value="ADE75595.1"/>
    <property type="molecule type" value="mRNA"/>
</dbReference>
<accession>D5A7S6</accession>
<feature type="chain" id="PRO_5003068146" description="Secreted protein" evidence="1">
    <location>
        <begin position="21"/>
        <end position="85"/>
    </location>
</feature>
<proteinExistence type="evidence at transcript level"/>
<name>D5A7S6_PICSI</name>
<evidence type="ECO:0000313" key="2">
    <source>
        <dbReference type="EMBL" id="ADE75595.1"/>
    </source>
</evidence>
<reference evidence="2" key="1">
    <citation type="submission" date="2010-04" db="EMBL/GenBank/DDBJ databases">
        <authorList>
            <person name="Reid K.E."/>
            <person name="Liao N."/>
            <person name="Chan S."/>
            <person name="Docking R."/>
            <person name="Taylor G."/>
            <person name="Moore R."/>
            <person name="Mayo M."/>
            <person name="Munro S."/>
            <person name="King J."/>
            <person name="Yanchuk A."/>
            <person name="Holt R."/>
            <person name="Jones S."/>
            <person name="Marra M."/>
            <person name="Ritland C.E."/>
            <person name="Ritland K."/>
            <person name="Bohlmann J."/>
        </authorList>
    </citation>
    <scope>NUCLEOTIDE SEQUENCE</scope>
    <source>
        <tissue evidence="2">Buds collected with no treatment. Collection October 2007</tissue>
    </source>
</reference>
<dbReference type="AlphaFoldDB" id="D5A7S6"/>
<evidence type="ECO:0008006" key="3">
    <source>
        <dbReference type="Google" id="ProtNLM"/>
    </source>
</evidence>
<organism evidence="2">
    <name type="scientific">Picea sitchensis</name>
    <name type="common">Sitka spruce</name>
    <name type="synonym">Pinus sitchensis</name>
    <dbReference type="NCBI Taxonomy" id="3332"/>
    <lineage>
        <taxon>Eukaryota</taxon>
        <taxon>Viridiplantae</taxon>
        <taxon>Streptophyta</taxon>
        <taxon>Embryophyta</taxon>
        <taxon>Tracheophyta</taxon>
        <taxon>Spermatophyta</taxon>
        <taxon>Pinopsida</taxon>
        <taxon>Pinidae</taxon>
        <taxon>Conifers I</taxon>
        <taxon>Pinales</taxon>
        <taxon>Pinaceae</taxon>
        <taxon>Picea</taxon>
    </lineage>
</organism>
<evidence type="ECO:0000256" key="1">
    <source>
        <dbReference type="SAM" id="SignalP"/>
    </source>
</evidence>